<keyword evidence="3" id="KW-1185">Reference proteome</keyword>
<dbReference type="HOGENOM" id="CLU_1390546_0_0_1"/>
<name>G7DY99_MIXOS</name>
<protein>
    <submittedName>
        <fullName evidence="2">Uncharacterized protein</fullName>
    </submittedName>
</protein>
<dbReference type="InParanoid" id="G7DY99"/>
<reference evidence="2 3" key="1">
    <citation type="journal article" date="2011" name="J. Gen. Appl. Microbiol.">
        <title>Draft genome sequencing of the enigmatic basidiomycete Mixia osmundae.</title>
        <authorList>
            <person name="Nishida H."/>
            <person name="Nagatsuka Y."/>
            <person name="Sugiyama J."/>
        </authorList>
    </citation>
    <scope>NUCLEOTIDE SEQUENCE [LARGE SCALE GENOMIC DNA]</scope>
    <source>
        <strain evidence="3">CBS 9802 / IAM 14324 / JCM 22182 / KY 12970</strain>
    </source>
</reference>
<feature type="region of interest" description="Disordered" evidence="1">
    <location>
        <begin position="1"/>
        <end position="116"/>
    </location>
</feature>
<dbReference type="OMA" id="WIKPNIR"/>
<dbReference type="OrthoDB" id="4085451at2759"/>
<evidence type="ECO:0000313" key="3">
    <source>
        <dbReference type="Proteomes" id="UP000009131"/>
    </source>
</evidence>
<dbReference type="EMBL" id="BABT02000062">
    <property type="protein sequence ID" value="GAA95559.1"/>
    <property type="molecule type" value="Genomic_DNA"/>
</dbReference>
<reference evidence="2 3" key="2">
    <citation type="journal article" date="2012" name="Open Biol.">
        <title>Characteristics of nucleosomes and linker DNA regions on the genome of the basidiomycete Mixia osmundae revealed by mono- and dinucleosome mapping.</title>
        <authorList>
            <person name="Nishida H."/>
            <person name="Kondo S."/>
            <person name="Matsumoto T."/>
            <person name="Suzuki Y."/>
            <person name="Yoshikawa H."/>
            <person name="Taylor T.D."/>
            <person name="Sugiyama J."/>
        </authorList>
    </citation>
    <scope>NUCLEOTIDE SEQUENCE [LARGE SCALE GENOMIC DNA]</scope>
    <source>
        <strain evidence="3">CBS 9802 / IAM 14324 / JCM 22182 / KY 12970</strain>
    </source>
</reference>
<proteinExistence type="predicted"/>
<sequence>MGSAGSKVRSAGRTLASARSSLEGSSLSAQSEPPTTARYESPRSGSRPTAMASEQADPQDSADPQLAGYLKELGQVKVPKAPSNFTEDDSMLQLLRSRKQSEEQDSDPTARPDRFQASILAQYFDARKTTKSREEASELARSFGMDADLAESLARHYTTPSITRERSAEQEKEDYHIAGWVDPRWAEGSGPKRLPS</sequence>
<evidence type="ECO:0000256" key="1">
    <source>
        <dbReference type="SAM" id="MobiDB-lite"/>
    </source>
</evidence>
<feature type="compositionally biased region" description="Low complexity" evidence="1">
    <location>
        <begin position="15"/>
        <end position="31"/>
    </location>
</feature>
<accession>G7DY99</accession>
<feature type="region of interest" description="Disordered" evidence="1">
    <location>
        <begin position="160"/>
        <end position="196"/>
    </location>
</feature>
<evidence type="ECO:0000313" key="2">
    <source>
        <dbReference type="EMBL" id="GAA95559.1"/>
    </source>
</evidence>
<comment type="caution">
    <text evidence="2">The sequence shown here is derived from an EMBL/GenBank/DDBJ whole genome shotgun (WGS) entry which is preliminary data.</text>
</comment>
<dbReference type="AlphaFoldDB" id="G7DY99"/>
<feature type="compositionally biased region" description="Basic and acidic residues" evidence="1">
    <location>
        <begin position="163"/>
        <end position="176"/>
    </location>
</feature>
<gene>
    <name evidence="2" type="primary">Mo02214</name>
    <name evidence="2" type="ORF">E5Q_02214</name>
</gene>
<dbReference type="Proteomes" id="UP000009131">
    <property type="component" value="Unassembled WGS sequence"/>
</dbReference>
<organism evidence="2 3">
    <name type="scientific">Mixia osmundae (strain CBS 9802 / IAM 14324 / JCM 22182 / KY 12970)</name>
    <dbReference type="NCBI Taxonomy" id="764103"/>
    <lineage>
        <taxon>Eukaryota</taxon>
        <taxon>Fungi</taxon>
        <taxon>Dikarya</taxon>
        <taxon>Basidiomycota</taxon>
        <taxon>Pucciniomycotina</taxon>
        <taxon>Mixiomycetes</taxon>
        <taxon>Mixiales</taxon>
        <taxon>Mixiaceae</taxon>
        <taxon>Mixia</taxon>
    </lineage>
</organism>
<dbReference type="eggNOG" id="ENOG502SAY0">
    <property type="taxonomic scope" value="Eukaryota"/>
</dbReference>
<dbReference type="RefSeq" id="XP_014570065.1">
    <property type="nucleotide sequence ID" value="XM_014714579.1"/>
</dbReference>